<organism evidence="2 3">
    <name type="scientific">Hyphodiscus hymeniophilus</name>
    <dbReference type="NCBI Taxonomy" id="353542"/>
    <lineage>
        <taxon>Eukaryota</taxon>
        <taxon>Fungi</taxon>
        <taxon>Dikarya</taxon>
        <taxon>Ascomycota</taxon>
        <taxon>Pezizomycotina</taxon>
        <taxon>Leotiomycetes</taxon>
        <taxon>Helotiales</taxon>
        <taxon>Hyphodiscaceae</taxon>
        <taxon>Hyphodiscus</taxon>
    </lineage>
</organism>
<dbReference type="InterPro" id="IPR011008">
    <property type="entry name" value="Dimeric_a/b-barrel"/>
</dbReference>
<dbReference type="Pfam" id="PF07876">
    <property type="entry name" value="Dabb"/>
    <property type="match status" value="1"/>
</dbReference>
<evidence type="ECO:0000259" key="1">
    <source>
        <dbReference type="PROSITE" id="PS51502"/>
    </source>
</evidence>
<evidence type="ECO:0000313" key="2">
    <source>
        <dbReference type="EMBL" id="KAG0645312.1"/>
    </source>
</evidence>
<dbReference type="Proteomes" id="UP000785200">
    <property type="component" value="Unassembled WGS sequence"/>
</dbReference>
<evidence type="ECO:0000313" key="3">
    <source>
        <dbReference type="Proteomes" id="UP000785200"/>
    </source>
</evidence>
<dbReference type="InterPro" id="IPR013097">
    <property type="entry name" value="Dabb"/>
</dbReference>
<dbReference type="SUPFAM" id="SSF54909">
    <property type="entry name" value="Dimeric alpha+beta barrel"/>
    <property type="match status" value="1"/>
</dbReference>
<dbReference type="AlphaFoldDB" id="A0A9P6SQN6"/>
<reference evidence="2" key="1">
    <citation type="submission" date="2019-07" db="EMBL/GenBank/DDBJ databases">
        <title>Hyphodiscus hymeniophilus genome sequencing and assembly.</title>
        <authorList>
            <person name="Kramer G."/>
            <person name="Nodwell J."/>
        </authorList>
    </citation>
    <scope>NUCLEOTIDE SEQUENCE</scope>
    <source>
        <strain evidence="2">ATCC 34498</strain>
    </source>
</reference>
<dbReference type="SMART" id="SM00886">
    <property type="entry name" value="Dabb"/>
    <property type="match status" value="1"/>
</dbReference>
<name>A0A9P6SQN6_9HELO</name>
<proteinExistence type="predicted"/>
<gene>
    <name evidence="2" type="ORF">D0Z07_8801</name>
</gene>
<keyword evidence="3" id="KW-1185">Reference proteome</keyword>
<sequence length="110" mass="12486">MSVAKIRRMTLFKIPKPEDQEKLLAVYKRMPEEAVKDGKPYIISVDAGKAFADQRSQGYTVAVVSVFSSKQDMVYYDNECEAHGRLKAVAKSVHEGAMMVYFESIFDIKE</sequence>
<protein>
    <submittedName>
        <fullName evidence="2">Fusaristatin A biosynthesis cluster</fullName>
    </submittedName>
</protein>
<dbReference type="Gene3D" id="3.30.70.100">
    <property type="match status" value="1"/>
</dbReference>
<feature type="domain" description="Stress-response A/B barrel" evidence="1">
    <location>
        <begin position="6"/>
        <end position="102"/>
    </location>
</feature>
<dbReference type="EMBL" id="VNKQ01000019">
    <property type="protein sequence ID" value="KAG0645312.1"/>
    <property type="molecule type" value="Genomic_DNA"/>
</dbReference>
<comment type="caution">
    <text evidence="2">The sequence shown here is derived from an EMBL/GenBank/DDBJ whole genome shotgun (WGS) entry which is preliminary data.</text>
</comment>
<dbReference type="PROSITE" id="PS51502">
    <property type="entry name" value="S_R_A_B_BARREL"/>
    <property type="match status" value="1"/>
</dbReference>
<dbReference type="OrthoDB" id="3830014at2759"/>
<accession>A0A9P6SQN6</accession>